<feature type="region of interest" description="Disordered" evidence="1">
    <location>
        <begin position="86"/>
        <end position="117"/>
    </location>
</feature>
<feature type="region of interest" description="Disordered" evidence="1">
    <location>
        <begin position="1"/>
        <end position="69"/>
    </location>
</feature>
<feature type="region of interest" description="Disordered" evidence="1">
    <location>
        <begin position="411"/>
        <end position="439"/>
    </location>
</feature>
<feature type="region of interest" description="Disordered" evidence="1">
    <location>
        <begin position="1112"/>
        <end position="1134"/>
    </location>
</feature>
<evidence type="ECO:0000256" key="1">
    <source>
        <dbReference type="SAM" id="MobiDB-lite"/>
    </source>
</evidence>
<proteinExistence type="predicted"/>
<dbReference type="SUPFAM" id="SSF53098">
    <property type="entry name" value="Ribonuclease H-like"/>
    <property type="match status" value="1"/>
</dbReference>
<name>A0A1Q9E5P6_SYMMI</name>
<dbReference type="InterPro" id="IPR001584">
    <property type="entry name" value="Integrase_cat-core"/>
</dbReference>
<organism evidence="2 3">
    <name type="scientific">Symbiodinium microadriaticum</name>
    <name type="common">Dinoflagellate</name>
    <name type="synonym">Zooxanthella microadriatica</name>
    <dbReference type="NCBI Taxonomy" id="2951"/>
    <lineage>
        <taxon>Eukaryota</taxon>
        <taxon>Sar</taxon>
        <taxon>Alveolata</taxon>
        <taxon>Dinophyceae</taxon>
        <taxon>Suessiales</taxon>
        <taxon>Symbiodiniaceae</taxon>
        <taxon>Symbiodinium</taxon>
    </lineage>
</organism>
<dbReference type="InterPro" id="IPR012337">
    <property type="entry name" value="RNaseH-like_sf"/>
</dbReference>
<protein>
    <submittedName>
        <fullName evidence="2">Copia protein</fullName>
    </submittedName>
</protein>
<dbReference type="InterPro" id="IPR013103">
    <property type="entry name" value="RVT_2"/>
</dbReference>
<evidence type="ECO:0000313" key="3">
    <source>
        <dbReference type="Proteomes" id="UP000186817"/>
    </source>
</evidence>
<feature type="region of interest" description="Disordered" evidence="1">
    <location>
        <begin position="1700"/>
        <end position="1795"/>
    </location>
</feature>
<dbReference type="Gene3D" id="3.30.420.10">
    <property type="entry name" value="Ribonuclease H-like superfamily/Ribonuclease H"/>
    <property type="match status" value="1"/>
</dbReference>
<dbReference type="EMBL" id="LSRX01000255">
    <property type="protein sequence ID" value="OLQ02741.1"/>
    <property type="molecule type" value="Genomic_DNA"/>
</dbReference>
<accession>A0A1Q9E5P6</accession>
<sequence length="2411" mass="269437">MAVTSDVSTADVGHPQADPWTAWQQGATQPQGDDLPAQTDGAQAQTQGADSARVDSDRGTGEQESRDDWSHDRWYHRHNWWGHSWEESDSGWSHSAGQRSWDDNDSNQSHRSSGWYPSDRWYQDEARGWRADEASRQNSWARDQWKGETIDKETDDWNSWGPRKLNTISERMTTSLAKTSVQTPESGVETFTKWVAERYQEVEVGKISEAFANFFKKLKRQQGQSIREFNSCFDRAHARLLEIECRLPETAKAWAYMNALSLAHGEELALLASVNNEYNTQRLQRAAVLHERSLKPPWMPRRPFFPDPKKNNGVKGAFMADIYEEEESEISVDLNDDGGVPEEIAVEIHEAYMSQEAAKSRYRDVMKSRGYATGDTRGNDQANLSASDRLKLAKSRSFCAGCKRRGHWHRDQECPLNQGKGGSAATSSATKGAAGNIEKNDNKPKDAFVVHVAYEVANSELGEDLLAITDCACSKTVVGQAWVQQYITLARRAGLAPCILPCHDEFRFGASDVFRANYAVSIAIAVQGKVFLVKAAVVNGDVPLLLSRTVLSRIGMIYNLAGHKADFSELGVSSYPLKVTATGHPAIPVAPHEMPGVVFPSPQEWGEGSRSIWRMNKPELIQEANEMGITVHTSWTVPEIRALISEKREKTEKKSQVPKRLGSMTLVELQNTAKELKIEFPPNASKGQLALLIRSGTQSADEQVVCFGRYKTYMYKEVPESYLEWARKEVKANPGASDDLKMLAAWSENKQGRVAYHHPDPEENAMTPYTPDDASQGGDRGLDKEAGGDPRPVRHGPQVNDDVYEVITDYASIGAYITDRENMKQFVQRHDGELEATMEVVELDAAQFCQPEAKKEVEGLPEDAILDLNDYDPGSQQEVLYDLQFYNCYEEHEVTISELEAKAKRARIDKDFSQHTCAKIIRELCEKWGSEGQRQAMKTGKTVVLGAYSFSGFHGVTNRSHVFSEVTRYFNAYLKNAGAQGRWSSLSVALNTTPTLHRDSHNWAVEDNMIISLGDYVGGRLWVENDANGQDATENADVHTVSLPNGNKLTGTFMTTKDKLCYFDPSRRHYVEEWTGERMTITAYGVRGVPQLGREQRDLLRSFGFPLARKPKRHGGDLPTVTRDKETEVRPRKSTRKSLWKSAAHWTTMFTLAIFATATSFTSESLEDHKHFTAILEIGGYHKIAEAANLGFDVAEAYDYNDLYDHDTYHLLLDQMKELRPRVIWIHEQDGNERAHDRISSIGLLQADLGGITIIEGDSGSSLWNNAYLRDLQARCTSTIEDVAGRRVLRLHPRAHDNDAGSCANEVLAVSTSQRETGDKEPQRGAAAITFGAGVAPHVKAALSRLHQNLGHPAVSDLTRHLRLAGADAKVLKAAKTLRCQVCDRTKGTGSSRPAVLPSLLDFNQIVSVDVFHAFDSQRVRHEFISVIDHGTTYHLVKRIQGHSTESFEKDFVDVWARNFGAPGTIAADLETGLQAGLGRYVEFTGTRLRPAAGQAHWQQGVIERHGQWYQDILRRVIDEHSIDEDDIDIAVSMVNQAKNELRRRHGFSPTQAVYGKDPKTPEDLMAGNDEEHILDVMSYDRRRQREVAIRTAARVAFFRSQVDTRLRRSLLQRARVKRGEYTAGEMVCFYRIDKSATKRGRWRGPGVILGREGTNWWISCAGRCHLVAEEHMRPSTAEEVGGLFDTKMARADLEKLLFADPDDPDVYEGAHDGMEEEDGDADPTAPPAGHDDEHDFEFQLDGEEGDEPAKDEDMNAPGGEAPLSPGDVGGDGGAYGPGRRLRRKQRGSGSEPYSVNMLKKCVTEHSKEKQLEKELPWSQIPPEHYPDFKAAERKQIKEHIEHKALTILSRAESDVIRASVPGDRILTSRWAYKDKHYARRRLQPDVPCKAKARLVDPDIGLMPTDAPTVSRLGVHTLLQLVASHRGQQGGRRWSAAAGDVTAAFLNGPPLQRLLYLKQPRTGVEGMEEDALFRIDKGVFGLVDSPRTWWEEVRGILKKILVDYHGKTYALRQSTLDPCIFGLCEIENEKSVGRPQAYVAIHVDDLLVVGPEGLDEVFRKALSAKLPIDSWEVDDFEYIGSHVKVGDDGVSISQSAYAASRLFQIPIDKHQKDMDPATFEQCIDNRSLIGGLSWLAGQTRPDLLASVSLAQQMQQRPSVADIRFSNEASARALKHQDKGIHLYPLDLTSIQVVTFHDAAWANALPASLAGEEGFSLSPADHQLGFMTDVPEDYQIRKAKRASAHVASQYGLLVMMTDQDSRNGLKCSSILEWKSSTAKRICRSTFGAETLACTEGLELAQYVRSFVHSIIEGRIVKVEHLHGSGLPCLSDCKSLFDHIHKEGIPRTPTDKRLAIDLAALREALQSEQVHGRAQLHWLPTHLQFADVLTKPTCCDKWWNQVRSPLNLSFLKG</sequence>
<dbReference type="GO" id="GO:0003676">
    <property type="term" value="F:nucleic acid binding"/>
    <property type="evidence" value="ECO:0007669"/>
    <property type="project" value="InterPro"/>
</dbReference>
<feature type="compositionally biased region" description="Basic and acidic residues" evidence="1">
    <location>
        <begin position="1122"/>
        <end position="1131"/>
    </location>
</feature>
<reference evidence="2 3" key="1">
    <citation type="submission" date="2016-02" db="EMBL/GenBank/DDBJ databases">
        <title>Genome analysis of coral dinoflagellate symbionts highlights evolutionary adaptations to a symbiotic lifestyle.</title>
        <authorList>
            <person name="Aranda M."/>
            <person name="Li Y."/>
            <person name="Liew Y.J."/>
            <person name="Baumgarten S."/>
            <person name="Simakov O."/>
            <person name="Wilson M."/>
            <person name="Piel J."/>
            <person name="Ashoor H."/>
            <person name="Bougouffa S."/>
            <person name="Bajic V.B."/>
            <person name="Ryu T."/>
            <person name="Ravasi T."/>
            <person name="Bayer T."/>
            <person name="Micklem G."/>
            <person name="Kim H."/>
            <person name="Bhak J."/>
            <person name="Lajeunesse T.C."/>
            <person name="Voolstra C.R."/>
        </authorList>
    </citation>
    <scope>NUCLEOTIDE SEQUENCE [LARGE SCALE GENOMIC DNA]</scope>
    <source>
        <strain evidence="2 3">CCMP2467</strain>
    </source>
</reference>
<dbReference type="InterPro" id="IPR036397">
    <property type="entry name" value="RNaseH_sf"/>
</dbReference>
<feature type="compositionally biased region" description="Low complexity" evidence="1">
    <location>
        <begin position="37"/>
        <end position="50"/>
    </location>
</feature>
<dbReference type="PROSITE" id="PS50994">
    <property type="entry name" value="INTEGRASE"/>
    <property type="match status" value="1"/>
</dbReference>
<feature type="compositionally biased region" description="Basic and acidic residues" evidence="1">
    <location>
        <begin position="780"/>
        <end position="792"/>
    </location>
</feature>
<dbReference type="Pfam" id="PF07727">
    <property type="entry name" value="RVT_2"/>
    <property type="match status" value="1"/>
</dbReference>
<keyword evidence="3" id="KW-1185">Reference proteome</keyword>
<feature type="compositionally biased region" description="Basic and acidic residues" evidence="1">
    <location>
        <begin position="52"/>
        <end position="69"/>
    </location>
</feature>
<dbReference type="GO" id="GO:0015074">
    <property type="term" value="P:DNA integration"/>
    <property type="evidence" value="ECO:0007669"/>
    <property type="project" value="InterPro"/>
</dbReference>
<feature type="region of interest" description="Disordered" evidence="1">
    <location>
        <begin position="755"/>
        <end position="798"/>
    </location>
</feature>
<dbReference type="Proteomes" id="UP000186817">
    <property type="component" value="Unassembled WGS sequence"/>
</dbReference>
<evidence type="ECO:0000313" key="2">
    <source>
        <dbReference type="EMBL" id="OLQ02741.1"/>
    </source>
</evidence>
<feature type="compositionally biased region" description="Low complexity" evidence="1">
    <location>
        <begin position="423"/>
        <end position="435"/>
    </location>
</feature>
<feature type="compositionally biased region" description="Gly residues" evidence="1">
    <location>
        <begin position="1768"/>
        <end position="1777"/>
    </location>
</feature>
<dbReference type="OrthoDB" id="421869at2759"/>
<feature type="compositionally biased region" description="Polar residues" evidence="1">
    <location>
        <begin position="22"/>
        <end position="31"/>
    </location>
</feature>
<gene>
    <name evidence="2" type="primary">GIP</name>
    <name evidence="2" type="ORF">AK812_SmicGene14377</name>
</gene>
<comment type="caution">
    <text evidence="2">The sequence shown here is derived from an EMBL/GenBank/DDBJ whole genome shotgun (WGS) entry which is preliminary data.</text>
</comment>